<evidence type="ECO:0000313" key="2">
    <source>
        <dbReference type="EMBL" id="MFC0565620.1"/>
    </source>
</evidence>
<dbReference type="Proteomes" id="UP001589894">
    <property type="component" value="Unassembled WGS sequence"/>
</dbReference>
<proteinExistence type="predicted"/>
<feature type="region of interest" description="Disordered" evidence="1">
    <location>
        <begin position="1"/>
        <end position="41"/>
    </location>
</feature>
<protein>
    <submittedName>
        <fullName evidence="2">DUF6158 family protein</fullName>
    </submittedName>
</protein>
<accession>A0ABV6NXV8</accession>
<dbReference type="RefSeq" id="WP_377339560.1">
    <property type="nucleotide sequence ID" value="NZ_JBHLUE010000011.1"/>
</dbReference>
<comment type="caution">
    <text evidence="2">The sequence shown here is derived from an EMBL/GenBank/DDBJ whole genome shotgun (WGS) entry which is preliminary data.</text>
</comment>
<name>A0ABV6NXV8_9ACTN</name>
<dbReference type="EMBL" id="JBHLUE010000011">
    <property type="protein sequence ID" value="MFC0565620.1"/>
    <property type="molecule type" value="Genomic_DNA"/>
</dbReference>
<gene>
    <name evidence="2" type="ORF">ACFFHU_15940</name>
</gene>
<dbReference type="InterPro" id="IPR046156">
    <property type="entry name" value="DUF6158"/>
</dbReference>
<dbReference type="Pfam" id="PF19655">
    <property type="entry name" value="DUF6158"/>
    <property type="match status" value="1"/>
</dbReference>
<reference evidence="2 3" key="1">
    <citation type="submission" date="2024-09" db="EMBL/GenBank/DDBJ databases">
        <authorList>
            <person name="Sun Q."/>
            <person name="Mori K."/>
        </authorList>
    </citation>
    <scope>NUCLEOTIDE SEQUENCE [LARGE SCALE GENOMIC DNA]</scope>
    <source>
        <strain evidence="2 3">TBRC 2205</strain>
    </source>
</reference>
<sequence>MTEPVRGEFPPAGGRLADDSPEQRVPEWGPDPVAVPDLGPADTDILGVDPAELGDEDLLRELHSLHRTRLDTLRHAADSALANHLRRTADLETEYLTRFPGREVDPHRLRDGE</sequence>
<evidence type="ECO:0000313" key="3">
    <source>
        <dbReference type="Proteomes" id="UP001589894"/>
    </source>
</evidence>
<evidence type="ECO:0000256" key="1">
    <source>
        <dbReference type="SAM" id="MobiDB-lite"/>
    </source>
</evidence>
<organism evidence="2 3">
    <name type="scientific">Plantactinospora siamensis</name>
    <dbReference type="NCBI Taxonomy" id="555372"/>
    <lineage>
        <taxon>Bacteria</taxon>
        <taxon>Bacillati</taxon>
        <taxon>Actinomycetota</taxon>
        <taxon>Actinomycetes</taxon>
        <taxon>Micromonosporales</taxon>
        <taxon>Micromonosporaceae</taxon>
        <taxon>Plantactinospora</taxon>
    </lineage>
</organism>
<feature type="compositionally biased region" description="Basic and acidic residues" evidence="1">
    <location>
        <begin position="16"/>
        <end position="25"/>
    </location>
</feature>
<keyword evidence="3" id="KW-1185">Reference proteome</keyword>